<dbReference type="OrthoDB" id="24581at2759"/>
<dbReference type="AlphaFoldDB" id="A0A395J2L3"/>
<dbReference type="EMBL" id="QKRW01000005">
    <property type="protein sequence ID" value="RAL66757.1"/>
    <property type="molecule type" value="Genomic_DNA"/>
</dbReference>
<name>A0A395J2L3_9HELO</name>
<dbReference type="Proteomes" id="UP000249056">
    <property type="component" value="Unassembled WGS sequence"/>
</dbReference>
<dbReference type="InterPro" id="IPR017437">
    <property type="entry name" value="ATP-NAD_kinase_PpnK-typ_C"/>
</dbReference>
<evidence type="ECO:0008006" key="3">
    <source>
        <dbReference type="Google" id="ProtNLM"/>
    </source>
</evidence>
<dbReference type="GO" id="GO:0019674">
    <property type="term" value="P:NAD+ metabolic process"/>
    <property type="evidence" value="ECO:0007669"/>
    <property type="project" value="InterPro"/>
</dbReference>
<proteinExistence type="predicted"/>
<evidence type="ECO:0000313" key="1">
    <source>
        <dbReference type="EMBL" id="RAL66757.1"/>
    </source>
</evidence>
<dbReference type="FunFam" id="2.60.200.30:FF:000005">
    <property type="entry name" value="NAD+ kinase Utr1"/>
    <property type="match status" value="1"/>
</dbReference>
<dbReference type="GO" id="GO:0006741">
    <property type="term" value="P:NADP+ biosynthetic process"/>
    <property type="evidence" value="ECO:0007669"/>
    <property type="project" value="TreeGrafter"/>
</dbReference>
<evidence type="ECO:0000313" key="2">
    <source>
        <dbReference type="Proteomes" id="UP000249056"/>
    </source>
</evidence>
<dbReference type="PANTHER" id="PTHR20275">
    <property type="entry name" value="NAD KINASE"/>
    <property type="match status" value="1"/>
</dbReference>
<dbReference type="PANTHER" id="PTHR20275:SF0">
    <property type="entry name" value="NAD KINASE"/>
    <property type="match status" value="1"/>
</dbReference>
<organism evidence="1 2">
    <name type="scientific">Monilinia fructigena</name>
    <dbReference type="NCBI Taxonomy" id="38457"/>
    <lineage>
        <taxon>Eukaryota</taxon>
        <taxon>Fungi</taxon>
        <taxon>Dikarya</taxon>
        <taxon>Ascomycota</taxon>
        <taxon>Pezizomycotina</taxon>
        <taxon>Leotiomycetes</taxon>
        <taxon>Helotiales</taxon>
        <taxon>Sclerotiniaceae</taxon>
        <taxon>Monilinia</taxon>
    </lineage>
</organism>
<accession>A0A395J2L3</accession>
<dbReference type="Gene3D" id="2.60.200.30">
    <property type="entry name" value="Probable inorganic polyphosphate/atp-NAD kinase, domain 2"/>
    <property type="match status" value="1"/>
</dbReference>
<dbReference type="InterPro" id="IPR016064">
    <property type="entry name" value="NAD/diacylglycerol_kinase_sf"/>
</dbReference>
<gene>
    <name evidence="1" type="ORF">DID88_007540</name>
</gene>
<dbReference type="Pfam" id="PF20143">
    <property type="entry name" value="NAD_kinase_C"/>
    <property type="match status" value="1"/>
</dbReference>
<sequence length="221" mass="24465">MRFTCTIYRDGKGYVQDAIEGEQFEVLNELVIDRGPSSYISNLELYGDNELLTVVQADGCIFSTPTGSTAYSLSAGGSLVHPDIPAILLTPICPHTLSFRPMILSDTLLLRVSIPRNSRATAYCSFDGKGRVELKQGDHVTIAASQYPFPTVVSSPSEWFDSVSRTLRWNTRGVMQKAWDGMEENQEEVEWDIDTDSACYGSEESSLSASPLRRQMSMLGM</sequence>
<dbReference type="SUPFAM" id="SSF111331">
    <property type="entry name" value="NAD kinase/diacylglycerol kinase-like"/>
    <property type="match status" value="1"/>
</dbReference>
<dbReference type="GO" id="GO:0003951">
    <property type="term" value="F:NAD+ kinase activity"/>
    <property type="evidence" value="ECO:0007669"/>
    <property type="project" value="InterPro"/>
</dbReference>
<keyword evidence="2" id="KW-1185">Reference proteome</keyword>
<comment type="caution">
    <text evidence="1">The sequence shown here is derived from an EMBL/GenBank/DDBJ whole genome shotgun (WGS) entry which is preliminary data.</text>
</comment>
<protein>
    <recommendedName>
        <fullName evidence="3">NAD(+) kinase</fullName>
    </recommendedName>
</protein>
<reference evidence="1 2" key="1">
    <citation type="submission" date="2018-06" db="EMBL/GenBank/DDBJ databases">
        <title>Genome Sequence of the Brown Rot Fungal Pathogen Monilinia fructigena.</title>
        <authorList>
            <person name="Landi L."/>
            <person name="De Miccolis Angelini R.M."/>
            <person name="Pollastro S."/>
            <person name="Abate D."/>
            <person name="Faretra F."/>
            <person name="Romanazzi G."/>
        </authorList>
    </citation>
    <scope>NUCLEOTIDE SEQUENCE [LARGE SCALE GENOMIC DNA]</scope>
    <source>
        <strain evidence="1 2">Mfrg269</strain>
    </source>
</reference>